<reference evidence="3" key="2">
    <citation type="journal article" date="2023" name="Commun. Biol.">
        <title>Intrasexual cuticular hydrocarbon dimorphism in a wasp sheds light on hydrocarbon biosynthesis genes in Hymenoptera.</title>
        <authorList>
            <person name="Moris V.C."/>
            <person name="Podsiadlowski L."/>
            <person name="Martin S."/>
            <person name="Oeyen J.P."/>
            <person name="Donath A."/>
            <person name="Petersen M."/>
            <person name="Wilbrandt J."/>
            <person name="Misof B."/>
            <person name="Liedtke D."/>
            <person name="Thamm M."/>
            <person name="Scheiner R."/>
            <person name="Schmitt T."/>
            <person name="Niehuis O."/>
        </authorList>
    </citation>
    <scope>NUCLEOTIDE SEQUENCE</scope>
    <source>
        <strain evidence="3">GBR_01_08_01A</strain>
    </source>
</reference>
<dbReference type="Pfam" id="PF00077">
    <property type="entry name" value="RVP"/>
    <property type="match status" value="1"/>
</dbReference>
<reference evidence="3" key="1">
    <citation type="submission" date="2021-08" db="EMBL/GenBank/DDBJ databases">
        <authorList>
            <person name="Misof B."/>
            <person name="Oliver O."/>
            <person name="Podsiadlowski L."/>
            <person name="Donath A."/>
            <person name="Peters R."/>
            <person name="Mayer C."/>
            <person name="Rust J."/>
            <person name="Gunkel S."/>
            <person name="Lesny P."/>
            <person name="Martin S."/>
            <person name="Oeyen J.P."/>
            <person name="Petersen M."/>
            <person name="Panagiotis P."/>
            <person name="Wilbrandt J."/>
            <person name="Tanja T."/>
        </authorList>
    </citation>
    <scope>NUCLEOTIDE SEQUENCE</scope>
    <source>
        <strain evidence="3">GBR_01_08_01A</strain>
        <tissue evidence="3">Thorax + abdomen</tissue>
    </source>
</reference>
<dbReference type="Gene3D" id="2.40.70.10">
    <property type="entry name" value="Acid Proteases"/>
    <property type="match status" value="1"/>
</dbReference>
<evidence type="ECO:0000259" key="2">
    <source>
        <dbReference type="PROSITE" id="PS50175"/>
    </source>
</evidence>
<evidence type="ECO:0000313" key="4">
    <source>
        <dbReference type="Proteomes" id="UP001258017"/>
    </source>
</evidence>
<dbReference type="SUPFAM" id="SSF50630">
    <property type="entry name" value="Acid proteases"/>
    <property type="match status" value="1"/>
</dbReference>
<dbReference type="Proteomes" id="UP001258017">
    <property type="component" value="Unassembled WGS sequence"/>
</dbReference>
<comment type="caution">
    <text evidence="3">The sequence shown here is derived from an EMBL/GenBank/DDBJ whole genome shotgun (WGS) entry which is preliminary data.</text>
</comment>
<evidence type="ECO:0000256" key="1">
    <source>
        <dbReference type="ARBA" id="ARBA00022801"/>
    </source>
</evidence>
<keyword evidence="4" id="KW-1185">Reference proteome</keyword>
<dbReference type="InterPro" id="IPR001969">
    <property type="entry name" value="Aspartic_peptidase_AS"/>
</dbReference>
<dbReference type="AlphaFoldDB" id="A0AAD9VIT3"/>
<dbReference type="InterPro" id="IPR001995">
    <property type="entry name" value="Peptidase_A2_cat"/>
</dbReference>
<dbReference type="PROSITE" id="PS50175">
    <property type="entry name" value="ASP_PROT_RETROV"/>
    <property type="match status" value="1"/>
</dbReference>
<dbReference type="EMBL" id="JAIFRP010004408">
    <property type="protein sequence ID" value="KAK2576184.1"/>
    <property type="molecule type" value="Genomic_DNA"/>
</dbReference>
<name>A0AAD9VIT3_9HYME</name>
<dbReference type="GO" id="GO:0004190">
    <property type="term" value="F:aspartic-type endopeptidase activity"/>
    <property type="evidence" value="ECO:0007669"/>
    <property type="project" value="InterPro"/>
</dbReference>
<sequence length="168" mass="19027">MLIPNWKEELLEEENRETVKKEMPMSPTIKINIEGKAIQALVDTGSTVTALAEDFYHQNVELFPNLPTLPLANTFVIGATGGKSSRLKKQIWAEITFKTIKRKGILLIVPNLVQTLILGMDWLMALQAVMDFRDHELQIKIGEITESMELKGIEDENYGEITETETKI</sequence>
<dbReference type="InterPro" id="IPR018061">
    <property type="entry name" value="Retropepsins"/>
</dbReference>
<accession>A0AAD9VIT3</accession>
<keyword evidence="1" id="KW-0378">Hydrolase</keyword>
<feature type="domain" description="Peptidase A2" evidence="2">
    <location>
        <begin position="38"/>
        <end position="122"/>
    </location>
</feature>
<dbReference type="PROSITE" id="PS00141">
    <property type="entry name" value="ASP_PROTEASE"/>
    <property type="match status" value="1"/>
</dbReference>
<dbReference type="GO" id="GO:0006508">
    <property type="term" value="P:proteolysis"/>
    <property type="evidence" value="ECO:0007669"/>
    <property type="project" value="InterPro"/>
</dbReference>
<gene>
    <name evidence="3" type="ORF">KPH14_007501</name>
</gene>
<evidence type="ECO:0000313" key="3">
    <source>
        <dbReference type="EMBL" id="KAK2576184.1"/>
    </source>
</evidence>
<protein>
    <recommendedName>
        <fullName evidence="2">Peptidase A2 domain-containing protein</fullName>
    </recommendedName>
</protein>
<dbReference type="CDD" id="cd00303">
    <property type="entry name" value="retropepsin_like"/>
    <property type="match status" value="1"/>
</dbReference>
<organism evidence="3 4">
    <name type="scientific">Odynerus spinipes</name>
    <dbReference type="NCBI Taxonomy" id="1348599"/>
    <lineage>
        <taxon>Eukaryota</taxon>
        <taxon>Metazoa</taxon>
        <taxon>Ecdysozoa</taxon>
        <taxon>Arthropoda</taxon>
        <taxon>Hexapoda</taxon>
        <taxon>Insecta</taxon>
        <taxon>Pterygota</taxon>
        <taxon>Neoptera</taxon>
        <taxon>Endopterygota</taxon>
        <taxon>Hymenoptera</taxon>
        <taxon>Apocrita</taxon>
        <taxon>Aculeata</taxon>
        <taxon>Vespoidea</taxon>
        <taxon>Vespidae</taxon>
        <taxon>Eumeninae</taxon>
        <taxon>Odynerus</taxon>
    </lineage>
</organism>
<dbReference type="InterPro" id="IPR021109">
    <property type="entry name" value="Peptidase_aspartic_dom_sf"/>
</dbReference>
<proteinExistence type="predicted"/>